<evidence type="ECO:0000256" key="6">
    <source>
        <dbReference type="ARBA" id="ARBA00022679"/>
    </source>
</evidence>
<dbReference type="PROSITE" id="PS01159">
    <property type="entry name" value="WW_DOMAIN_1"/>
    <property type="match status" value="3"/>
</dbReference>
<dbReference type="InterPro" id="IPR036020">
    <property type="entry name" value="WW_dom_sf"/>
</dbReference>
<dbReference type="InterPro" id="IPR024928">
    <property type="entry name" value="E3_ub_ligase_SMURF1"/>
</dbReference>
<evidence type="ECO:0000256" key="4">
    <source>
        <dbReference type="ARBA" id="ARBA00012485"/>
    </source>
</evidence>
<dbReference type="PROSITE" id="PS50020">
    <property type="entry name" value="WW_DOMAIN_2"/>
    <property type="match status" value="4"/>
</dbReference>
<dbReference type="Gene3D" id="3.30.2160.10">
    <property type="entry name" value="Hect, E3 ligase catalytic domain"/>
    <property type="match status" value="1"/>
</dbReference>
<dbReference type="EMBL" id="CASHTH010000550">
    <property type="protein sequence ID" value="CAI8004122.1"/>
    <property type="molecule type" value="Genomic_DNA"/>
</dbReference>
<proteinExistence type="predicted"/>
<dbReference type="Gene3D" id="2.20.70.10">
    <property type="match status" value="3"/>
</dbReference>
<dbReference type="PIRSF" id="PIRSF001569">
    <property type="entry name" value="E3_ub_ligase_SMURF1"/>
    <property type="match status" value="1"/>
</dbReference>
<organism evidence="15 16">
    <name type="scientific">Geodia barretti</name>
    <name type="common">Barrett's horny sponge</name>
    <dbReference type="NCBI Taxonomy" id="519541"/>
    <lineage>
        <taxon>Eukaryota</taxon>
        <taxon>Metazoa</taxon>
        <taxon>Porifera</taxon>
        <taxon>Demospongiae</taxon>
        <taxon>Heteroscleromorpha</taxon>
        <taxon>Tetractinellida</taxon>
        <taxon>Astrophorina</taxon>
        <taxon>Geodiidae</taxon>
        <taxon>Geodia</taxon>
    </lineage>
</organism>
<evidence type="ECO:0000256" key="7">
    <source>
        <dbReference type="ARBA" id="ARBA00022737"/>
    </source>
</evidence>
<dbReference type="SMART" id="SM00239">
    <property type="entry name" value="C2"/>
    <property type="match status" value="1"/>
</dbReference>
<name>A0AA35W991_GEOBA</name>
<feature type="compositionally biased region" description="Low complexity" evidence="11">
    <location>
        <begin position="372"/>
        <end position="384"/>
    </location>
</feature>
<dbReference type="GO" id="GO:0006511">
    <property type="term" value="P:ubiquitin-dependent protein catabolic process"/>
    <property type="evidence" value="ECO:0007669"/>
    <property type="project" value="InterPro"/>
</dbReference>
<keyword evidence="16" id="KW-1185">Reference proteome</keyword>
<dbReference type="SUPFAM" id="SSF56204">
    <property type="entry name" value="Hect, E3 ligase catalytic domain"/>
    <property type="match status" value="1"/>
</dbReference>
<dbReference type="CDD" id="cd00030">
    <property type="entry name" value="C2"/>
    <property type="match status" value="1"/>
</dbReference>
<dbReference type="SMART" id="SM00456">
    <property type="entry name" value="WW"/>
    <property type="match status" value="4"/>
</dbReference>
<comment type="subcellular location">
    <subcellularLocation>
        <location evidence="2">Cytoplasm</location>
    </subcellularLocation>
</comment>
<protein>
    <recommendedName>
        <fullName evidence="4">HECT-type E3 ubiquitin transferase</fullName>
        <ecNumber evidence="4">2.3.2.26</ecNumber>
    </recommendedName>
</protein>
<feature type="domain" description="WW" evidence="13">
    <location>
        <begin position="235"/>
        <end position="262"/>
    </location>
</feature>
<feature type="domain" description="HECT" evidence="14">
    <location>
        <begin position="631"/>
        <end position="967"/>
    </location>
</feature>
<evidence type="ECO:0000256" key="11">
    <source>
        <dbReference type="SAM" id="MobiDB-lite"/>
    </source>
</evidence>
<dbReference type="Gene3D" id="2.60.40.150">
    <property type="entry name" value="C2 domain"/>
    <property type="match status" value="1"/>
</dbReference>
<dbReference type="SMART" id="SM00119">
    <property type="entry name" value="HECTc"/>
    <property type="match status" value="1"/>
</dbReference>
<dbReference type="GO" id="GO:0005737">
    <property type="term" value="C:cytoplasm"/>
    <property type="evidence" value="ECO:0007669"/>
    <property type="project" value="UniProtKB-SubCell"/>
</dbReference>
<dbReference type="PANTHER" id="PTHR11254">
    <property type="entry name" value="HECT DOMAIN UBIQUITIN-PROTEIN LIGASE"/>
    <property type="match status" value="1"/>
</dbReference>
<reference evidence="15" key="1">
    <citation type="submission" date="2023-03" db="EMBL/GenBank/DDBJ databases">
        <authorList>
            <person name="Steffen K."/>
            <person name="Cardenas P."/>
        </authorList>
    </citation>
    <scope>NUCLEOTIDE SEQUENCE</scope>
</reference>
<dbReference type="Pfam" id="PF00632">
    <property type="entry name" value="HECT"/>
    <property type="match status" value="1"/>
</dbReference>
<dbReference type="InterPro" id="IPR001202">
    <property type="entry name" value="WW_dom"/>
</dbReference>
<evidence type="ECO:0000256" key="10">
    <source>
        <dbReference type="PROSITE-ProRule" id="PRU00104"/>
    </source>
</evidence>
<dbReference type="InterPro" id="IPR000008">
    <property type="entry name" value="C2_dom"/>
</dbReference>
<dbReference type="SUPFAM" id="SSF51045">
    <property type="entry name" value="WW domain"/>
    <property type="match status" value="4"/>
</dbReference>
<dbReference type="GO" id="GO:0051049">
    <property type="term" value="P:regulation of transport"/>
    <property type="evidence" value="ECO:0007669"/>
    <property type="project" value="UniProtKB-ARBA"/>
</dbReference>
<dbReference type="Pfam" id="PF00397">
    <property type="entry name" value="WW"/>
    <property type="match status" value="4"/>
</dbReference>
<dbReference type="InterPro" id="IPR035983">
    <property type="entry name" value="Hect_E3_ubiquitin_ligase"/>
</dbReference>
<dbReference type="Pfam" id="PF00168">
    <property type="entry name" value="C2"/>
    <property type="match status" value="1"/>
</dbReference>
<comment type="caution">
    <text evidence="15">The sequence shown here is derived from an EMBL/GenBank/DDBJ whole genome shotgun (WGS) entry which is preliminary data.</text>
</comment>
<keyword evidence="7" id="KW-0677">Repeat</keyword>
<evidence type="ECO:0000256" key="2">
    <source>
        <dbReference type="ARBA" id="ARBA00004496"/>
    </source>
</evidence>
<feature type="domain" description="WW" evidence="13">
    <location>
        <begin position="446"/>
        <end position="479"/>
    </location>
</feature>
<keyword evidence="6" id="KW-0808">Transferase</keyword>
<feature type="compositionally biased region" description="Acidic residues" evidence="11">
    <location>
        <begin position="299"/>
        <end position="310"/>
    </location>
</feature>
<dbReference type="SUPFAM" id="SSF49562">
    <property type="entry name" value="C2 domain (Calcium/lipid-binding domain, CaLB)"/>
    <property type="match status" value="1"/>
</dbReference>
<feature type="compositionally biased region" description="Pro residues" evidence="11">
    <location>
        <begin position="359"/>
        <end position="371"/>
    </location>
</feature>
<evidence type="ECO:0000256" key="9">
    <source>
        <dbReference type="PIRSR" id="PIRSR001569-1"/>
    </source>
</evidence>
<dbReference type="PROSITE" id="PS50237">
    <property type="entry name" value="HECT"/>
    <property type="match status" value="1"/>
</dbReference>
<keyword evidence="5" id="KW-0963">Cytoplasm</keyword>
<feature type="region of interest" description="Disordered" evidence="11">
    <location>
        <begin position="299"/>
        <end position="384"/>
    </location>
</feature>
<evidence type="ECO:0000259" key="13">
    <source>
        <dbReference type="PROSITE" id="PS50020"/>
    </source>
</evidence>
<dbReference type="PANTHER" id="PTHR11254:SF440">
    <property type="entry name" value="E3 UBIQUITIN-PROTEIN LIGASE NEDD-4"/>
    <property type="match status" value="1"/>
</dbReference>
<dbReference type="AlphaFoldDB" id="A0AA35W991"/>
<dbReference type="InterPro" id="IPR050409">
    <property type="entry name" value="E3_ubiq-protein_ligase"/>
</dbReference>
<evidence type="ECO:0000313" key="16">
    <source>
        <dbReference type="Proteomes" id="UP001174909"/>
    </source>
</evidence>
<evidence type="ECO:0000259" key="14">
    <source>
        <dbReference type="PROSITE" id="PS50237"/>
    </source>
</evidence>
<comment type="pathway">
    <text evidence="3">Protein modification; protein ubiquitination.</text>
</comment>
<evidence type="ECO:0000256" key="1">
    <source>
        <dbReference type="ARBA" id="ARBA00000885"/>
    </source>
</evidence>
<dbReference type="Gene3D" id="3.30.2410.10">
    <property type="entry name" value="Hect, E3 ligase catalytic domain"/>
    <property type="match status" value="1"/>
</dbReference>
<feature type="compositionally biased region" description="Polar residues" evidence="11">
    <location>
        <begin position="323"/>
        <end position="332"/>
    </location>
</feature>
<dbReference type="GO" id="GO:0061630">
    <property type="term" value="F:ubiquitin protein ligase activity"/>
    <property type="evidence" value="ECO:0007669"/>
    <property type="project" value="UniProtKB-EC"/>
</dbReference>
<feature type="domain" description="WW" evidence="13">
    <location>
        <begin position="501"/>
        <end position="534"/>
    </location>
</feature>
<comment type="catalytic activity">
    <reaction evidence="1">
        <text>S-ubiquitinyl-[E2 ubiquitin-conjugating enzyme]-L-cysteine + [acceptor protein]-L-lysine = [E2 ubiquitin-conjugating enzyme]-L-cysteine + N(6)-ubiquitinyl-[acceptor protein]-L-lysine.</text>
        <dbReference type="EC" id="2.3.2.26"/>
    </reaction>
</comment>
<sequence length="968" mass="110105">MAEFLRTRSSTSSSIGSVALQESGYKKLCIFVNRAWDLPKGDTFGLSDPYVRISVVGGEHAGPGVKKTSVVKKSLDPVWAELLHFWVRGDAFSVIVDVFDENKLIKDDFLGRQMLHFDFTNESRRPPVVQSLEGRRVQDVGRTVTLKLKNKYAAELLDGQYRPYLKDLRSQFFLKRLHRHRWAGNYRGRLNLSFIFLDPSDDFEHLQLPGITETTPTHTSGGEGVATEQEAESEVELPPGWEERTDTNGRRFYINHLTRVTSLRRRPVGGASTPETTPTPQAPQRRAFMARHTSIDVIDENTAEEEEEIPVVETPPQPEEGSNLHTLDSISLDTHPHPPSPSPSHPSLATAADSTPLQPSAPPLNLTPPTAPQTTPTVRQTAPQTTLLTVVPQATPTPVPQATRPAVVPRATPTPAHLAMPTTFKLARVPMGASPHHSLAIQRAAHGLPQGWQAGMTSDGRVYYINHIHKTTTWEKPRLQERHIVPVATRTAQPVAVEQDSSLPEGWEERRTGEGRVYYVDHNTQTTSWDHPNSKKEDLLGPMPARWEMKQMADGRLFFVDHNTNSTQWEDPRLTAKNKPTEKMKYSRDYKQKYSNFRFGLPKTKPRAPNILELPIRREHVFEDSFRAVTNVRPLTNFHSRLYVRFAGESGLDYGGLAREWFFLLSHEMFSPYYGLFEYAASDDYTLQISPESGIYNEHHIDYFKFVGRMLGLAIYHQHLLDAFFIRPFYKMILDKPVTLDDMQSVDEELYNSVQYVLENDPEPLCLTFSANKTVFGEVIEEELKEGGAEIAVTESNKREYITLLIKWRFTDRVQKQMDAIKQGISDIFPLRLLKVFDAREVEYLLGGLASIDVEDWKKNTELVGYTQYDQVIVWFWKAVENYDAEMRARLLQFVTGTSKVPMNGFAELQGSNGPRKFCIKRYGSPNSLPRSHTCFNRIDLPPYDSYHKLKEKLKVAVENADVFEGVD</sequence>
<feature type="domain" description="WW" evidence="13">
    <location>
        <begin position="541"/>
        <end position="574"/>
    </location>
</feature>
<dbReference type="FunFam" id="3.30.2160.10:FF:000001">
    <property type="entry name" value="E3 ubiquitin-protein ligase NEDD4-like"/>
    <property type="match status" value="1"/>
</dbReference>
<dbReference type="Gene3D" id="3.90.1750.10">
    <property type="entry name" value="Hect, E3 ligase catalytic domains"/>
    <property type="match status" value="1"/>
</dbReference>
<dbReference type="FunFam" id="3.90.1750.10:FF:000079">
    <property type="entry name" value="E3 ubiquitin-protein ligase"/>
    <property type="match status" value="1"/>
</dbReference>
<evidence type="ECO:0000256" key="5">
    <source>
        <dbReference type="ARBA" id="ARBA00022490"/>
    </source>
</evidence>
<accession>A0AA35W991</accession>
<evidence type="ECO:0000259" key="12">
    <source>
        <dbReference type="PROSITE" id="PS50004"/>
    </source>
</evidence>
<keyword evidence="8 10" id="KW-0833">Ubl conjugation pathway</keyword>
<dbReference type="CDD" id="cd00201">
    <property type="entry name" value="WW"/>
    <property type="match status" value="4"/>
</dbReference>
<dbReference type="GO" id="GO:0016567">
    <property type="term" value="P:protein ubiquitination"/>
    <property type="evidence" value="ECO:0007669"/>
    <property type="project" value="TreeGrafter"/>
</dbReference>
<dbReference type="CDD" id="cd00078">
    <property type="entry name" value="HECTc"/>
    <property type="match status" value="1"/>
</dbReference>
<feature type="compositionally biased region" description="Low complexity" evidence="11">
    <location>
        <begin position="273"/>
        <end position="287"/>
    </location>
</feature>
<feature type="active site" description="Glycyl thioester intermediate" evidence="9 10">
    <location>
        <position position="935"/>
    </location>
</feature>
<dbReference type="EC" id="2.3.2.26" evidence="4"/>
<dbReference type="InterPro" id="IPR035892">
    <property type="entry name" value="C2_domain_sf"/>
</dbReference>
<dbReference type="InterPro" id="IPR000569">
    <property type="entry name" value="HECT_dom"/>
</dbReference>
<gene>
    <name evidence="15" type="ORF">GBAR_LOCUS3835</name>
</gene>
<feature type="region of interest" description="Disordered" evidence="11">
    <location>
        <begin position="212"/>
        <end position="246"/>
    </location>
</feature>
<dbReference type="Proteomes" id="UP001174909">
    <property type="component" value="Unassembled WGS sequence"/>
</dbReference>
<evidence type="ECO:0000313" key="15">
    <source>
        <dbReference type="EMBL" id="CAI8004122.1"/>
    </source>
</evidence>
<dbReference type="PROSITE" id="PS50004">
    <property type="entry name" value="C2"/>
    <property type="match status" value="1"/>
</dbReference>
<evidence type="ECO:0000256" key="3">
    <source>
        <dbReference type="ARBA" id="ARBA00004906"/>
    </source>
</evidence>
<dbReference type="FunFam" id="3.30.2410.10:FF:000001">
    <property type="entry name" value="E3 ubiquitin-protein ligase NEDD4-like"/>
    <property type="match status" value="1"/>
</dbReference>
<feature type="domain" description="C2" evidence="12">
    <location>
        <begin position="9"/>
        <end position="132"/>
    </location>
</feature>
<feature type="region of interest" description="Disordered" evidence="11">
    <location>
        <begin position="263"/>
        <end position="287"/>
    </location>
</feature>
<evidence type="ECO:0000256" key="8">
    <source>
        <dbReference type="ARBA" id="ARBA00022786"/>
    </source>
</evidence>